<proteinExistence type="predicted"/>
<comment type="subcellular location">
    <subcellularLocation>
        <location evidence="1">Membrane</location>
    </subcellularLocation>
</comment>
<feature type="domain" description="Dynamin N-terminal" evidence="8">
    <location>
        <begin position="51"/>
        <end position="221"/>
    </location>
</feature>
<dbReference type="Pfam" id="PF00350">
    <property type="entry name" value="Dynamin_N"/>
    <property type="match status" value="1"/>
</dbReference>
<dbReference type="CDD" id="cd09912">
    <property type="entry name" value="DLP_2"/>
    <property type="match status" value="1"/>
</dbReference>
<keyword evidence="7" id="KW-1133">Transmembrane helix</keyword>
<dbReference type="Proteomes" id="UP000245412">
    <property type="component" value="Unassembled WGS sequence"/>
</dbReference>
<keyword evidence="7" id="KW-0812">Transmembrane</keyword>
<dbReference type="InterPro" id="IPR045063">
    <property type="entry name" value="Dynamin_N"/>
</dbReference>
<dbReference type="GO" id="GO:0016020">
    <property type="term" value="C:membrane"/>
    <property type="evidence" value="ECO:0007669"/>
    <property type="project" value="UniProtKB-SubCell"/>
</dbReference>
<feature type="coiled-coil region" evidence="6">
    <location>
        <begin position="342"/>
        <end position="369"/>
    </location>
</feature>
<dbReference type="SUPFAM" id="SSF52540">
    <property type="entry name" value="P-loop containing nucleoside triphosphate hydrolases"/>
    <property type="match status" value="1"/>
</dbReference>
<dbReference type="EMBL" id="QGGY01000020">
    <property type="protein sequence ID" value="PWJ72209.1"/>
    <property type="molecule type" value="Genomic_DNA"/>
</dbReference>
<feature type="coiled-coil region" evidence="6">
    <location>
        <begin position="576"/>
        <end position="639"/>
    </location>
</feature>
<reference evidence="9 10" key="1">
    <citation type="submission" date="2018-05" db="EMBL/GenBank/DDBJ databases">
        <authorList>
            <person name="Goeker M."/>
            <person name="Huntemann M."/>
            <person name="Clum A."/>
            <person name="Pillay M."/>
            <person name="Palaniappan K."/>
            <person name="Varghese N."/>
            <person name="Mikhailova N."/>
            <person name="Stamatis D."/>
            <person name="Reddy T."/>
            <person name="Daum C."/>
            <person name="Shapiro N."/>
            <person name="Ivanova N."/>
            <person name="Kyrpides N."/>
            <person name="Woyke T."/>
        </authorList>
    </citation>
    <scope>NUCLEOTIDE SEQUENCE [LARGE SCALE GENOMIC DNA]</scope>
    <source>
        <strain evidence="9 10">DSM 26524</strain>
    </source>
</reference>
<evidence type="ECO:0000313" key="10">
    <source>
        <dbReference type="Proteomes" id="UP000245412"/>
    </source>
</evidence>
<dbReference type="PANTHER" id="PTHR10465">
    <property type="entry name" value="TRANSMEMBRANE GTPASE FZO1"/>
    <property type="match status" value="1"/>
</dbReference>
<feature type="transmembrane region" description="Helical" evidence="7">
    <location>
        <begin position="547"/>
        <end position="565"/>
    </location>
</feature>
<dbReference type="GO" id="GO:0003924">
    <property type="term" value="F:GTPase activity"/>
    <property type="evidence" value="ECO:0007669"/>
    <property type="project" value="InterPro"/>
</dbReference>
<evidence type="ECO:0000256" key="3">
    <source>
        <dbReference type="ARBA" id="ARBA00022801"/>
    </source>
</evidence>
<dbReference type="InterPro" id="IPR027094">
    <property type="entry name" value="Mitofusin_fam"/>
</dbReference>
<dbReference type="InterPro" id="IPR027417">
    <property type="entry name" value="P-loop_NTPase"/>
</dbReference>
<evidence type="ECO:0000259" key="8">
    <source>
        <dbReference type="Pfam" id="PF00350"/>
    </source>
</evidence>
<keyword evidence="5 7" id="KW-0472">Membrane</keyword>
<evidence type="ECO:0000256" key="4">
    <source>
        <dbReference type="ARBA" id="ARBA00023134"/>
    </source>
</evidence>
<evidence type="ECO:0000256" key="6">
    <source>
        <dbReference type="SAM" id="Coils"/>
    </source>
</evidence>
<accession>A0AB73SY09</accession>
<evidence type="ECO:0000256" key="2">
    <source>
        <dbReference type="ARBA" id="ARBA00022741"/>
    </source>
</evidence>
<keyword evidence="10" id="KW-1185">Reference proteome</keyword>
<keyword evidence="2" id="KW-0547">Nucleotide-binding</keyword>
<dbReference type="Gene3D" id="3.40.50.300">
    <property type="entry name" value="P-loop containing nucleotide triphosphate hydrolases"/>
    <property type="match status" value="1"/>
</dbReference>
<evidence type="ECO:0000256" key="1">
    <source>
        <dbReference type="ARBA" id="ARBA00004370"/>
    </source>
</evidence>
<protein>
    <submittedName>
        <fullName evidence="9">Dynamin family protein</fullName>
    </submittedName>
</protein>
<name>A0AB73SY09_9FIRM</name>
<keyword evidence="3" id="KW-0378">Hydrolase</keyword>
<keyword evidence="6" id="KW-0175">Coiled coil</keyword>
<sequence length="660" mass="74986">MDFTKYKEEVRKLNGMLDTQEGIIDYLGTREDLHKKIEELKKKNSSNTFRIMVMGAFSSGKSSMVNALLGENILPTKALPATAIITIIRYSQNKSITIYPRKGRWKGGDSPFNIELKDLKKYCLINHKESQNVKVGDTIDTPFEKIVVTWPLDILKDGVEVIDSPGLNDPTSHDQVTKEYIPSADAIIYCMSALHCYTKIDKETLEDLNNRGFEMPVFVVTYYDMLMGNADGDEEEIREFKQVMTRNLEPHSRLFEKEYVKQLGHNSLHMVSNLQALRAKQNNDMEELRNSGFRDLERYLEVYLAELKGLEKTQAVKKAMRAVNKEAIQTIKESLNTVDMPLEEFEDRIRAVRQKMANAKSQAELLTKNFNLELDNLVVEMRPVMSSFAKSASGQLEVWKNEYECSVDTNIFKLKQTAQAITDEFSSFINRKIENYSIDWSKTVFVPKLNEKLKEVGKKIEKQAMNLDNNITQIKVGLNFQKQEAKLSSGTSKTAAVVYALFTGDWMTALVGGVLGGQAMARTLTCQFAVGFALGIASLFTPVGLGAFIIGGIVAMFAGVGWTIARIKDTVCNKVIKEYRSQLTGAQKEKEITENMERQLNKELNKLKAGMREAAFGDIRQIENQVEATLDEKKDIEFKVEEKKQFLNRYQRILEEIDKV</sequence>
<keyword evidence="4" id="KW-0342">GTP-binding</keyword>
<feature type="transmembrane region" description="Helical" evidence="7">
    <location>
        <begin position="496"/>
        <end position="517"/>
    </location>
</feature>
<feature type="coiled-coil region" evidence="6">
    <location>
        <begin position="271"/>
        <end position="313"/>
    </location>
</feature>
<organism evidence="9 10">
    <name type="scientific">Murimonas intestini</name>
    <dbReference type="NCBI Taxonomy" id="1337051"/>
    <lineage>
        <taxon>Bacteria</taxon>
        <taxon>Bacillati</taxon>
        <taxon>Bacillota</taxon>
        <taxon>Clostridia</taxon>
        <taxon>Lachnospirales</taxon>
        <taxon>Lachnospiraceae</taxon>
        <taxon>Murimonas</taxon>
    </lineage>
</organism>
<dbReference type="AlphaFoldDB" id="A0AB73SY09"/>
<comment type="caution">
    <text evidence="9">The sequence shown here is derived from an EMBL/GenBank/DDBJ whole genome shotgun (WGS) entry which is preliminary data.</text>
</comment>
<evidence type="ECO:0000256" key="5">
    <source>
        <dbReference type="ARBA" id="ARBA00023136"/>
    </source>
</evidence>
<dbReference type="GO" id="GO:0008053">
    <property type="term" value="P:mitochondrial fusion"/>
    <property type="evidence" value="ECO:0007669"/>
    <property type="project" value="TreeGrafter"/>
</dbReference>
<dbReference type="GO" id="GO:0005525">
    <property type="term" value="F:GTP binding"/>
    <property type="evidence" value="ECO:0007669"/>
    <property type="project" value="UniProtKB-KW"/>
</dbReference>
<evidence type="ECO:0000256" key="7">
    <source>
        <dbReference type="SAM" id="Phobius"/>
    </source>
</evidence>
<gene>
    <name evidence="9" type="ORF">C7383_12015</name>
</gene>
<evidence type="ECO:0000313" key="9">
    <source>
        <dbReference type="EMBL" id="PWJ72209.1"/>
    </source>
</evidence>
<dbReference type="PANTHER" id="PTHR10465:SF0">
    <property type="entry name" value="SARCALUMENIN"/>
    <property type="match status" value="1"/>
</dbReference>
<feature type="transmembrane region" description="Helical" evidence="7">
    <location>
        <begin position="524"/>
        <end position="541"/>
    </location>
</feature>